<feature type="domain" description="HTH tetR-type" evidence="6">
    <location>
        <begin position="12"/>
        <end position="72"/>
    </location>
</feature>
<dbReference type="SUPFAM" id="SSF46689">
    <property type="entry name" value="Homeodomain-like"/>
    <property type="match status" value="1"/>
</dbReference>
<dbReference type="PANTHER" id="PTHR30055:SF151">
    <property type="entry name" value="TRANSCRIPTIONAL REGULATORY PROTEIN"/>
    <property type="match status" value="1"/>
</dbReference>
<dbReference type="Proteomes" id="UP001501343">
    <property type="component" value="Unassembled WGS sequence"/>
</dbReference>
<comment type="caution">
    <text evidence="7">The sequence shown here is derived from an EMBL/GenBank/DDBJ whole genome shotgun (WGS) entry which is preliminary data.</text>
</comment>
<keyword evidence="8" id="KW-1185">Reference proteome</keyword>
<dbReference type="InterPro" id="IPR050109">
    <property type="entry name" value="HTH-type_TetR-like_transc_reg"/>
</dbReference>
<reference evidence="8" key="1">
    <citation type="journal article" date="2019" name="Int. J. Syst. Evol. Microbiol.">
        <title>The Global Catalogue of Microorganisms (GCM) 10K type strain sequencing project: providing services to taxonomists for standard genome sequencing and annotation.</title>
        <authorList>
            <consortium name="The Broad Institute Genomics Platform"/>
            <consortium name="The Broad Institute Genome Sequencing Center for Infectious Disease"/>
            <person name="Wu L."/>
            <person name="Ma J."/>
        </authorList>
    </citation>
    <scope>NUCLEOTIDE SEQUENCE [LARGE SCALE GENOMIC DNA]</scope>
    <source>
        <strain evidence="8">JCM 14900</strain>
    </source>
</reference>
<evidence type="ECO:0000256" key="2">
    <source>
        <dbReference type="ARBA" id="ARBA00023015"/>
    </source>
</evidence>
<evidence type="ECO:0000259" key="6">
    <source>
        <dbReference type="PROSITE" id="PS50977"/>
    </source>
</evidence>
<dbReference type="InterPro" id="IPR009057">
    <property type="entry name" value="Homeodomain-like_sf"/>
</dbReference>
<name>A0ABP5AZX3_9MICO</name>
<dbReference type="Pfam" id="PF00440">
    <property type="entry name" value="TetR_N"/>
    <property type="match status" value="1"/>
</dbReference>
<evidence type="ECO:0000313" key="8">
    <source>
        <dbReference type="Proteomes" id="UP001501343"/>
    </source>
</evidence>
<organism evidence="7 8">
    <name type="scientific">Microbacterium aoyamense</name>
    <dbReference type="NCBI Taxonomy" id="344166"/>
    <lineage>
        <taxon>Bacteria</taxon>
        <taxon>Bacillati</taxon>
        <taxon>Actinomycetota</taxon>
        <taxon>Actinomycetes</taxon>
        <taxon>Micrococcales</taxon>
        <taxon>Microbacteriaceae</taxon>
        <taxon>Microbacterium</taxon>
    </lineage>
</organism>
<dbReference type="Pfam" id="PF02909">
    <property type="entry name" value="TetR_C_1"/>
    <property type="match status" value="1"/>
</dbReference>
<accession>A0ABP5AZX3</accession>
<keyword evidence="4" id="KW-0804">Transcription</keyword>
<dbReference type="EMBL" id="BAAAOF010000003">
    <property type="protein sequence ID" value="GAA1927228.1"/>
    <property type="molecule type" value="Genomic_DNA"/>
</dbReference>
<dbReference type="InterPro" id="IPR004111">
    <property type="entry name" value="Repressor_TetR_C"/>
</dbReference>
<dbReference type="PRINTS" id="PR00400">
    <property type="entry name" value="TETREPRESSOR"/>
</dbReference>
<keyword evidence="3 5" id="KW-0238">DNA-binding</keyword>
<keyword evidence="1" id="KW-0678">Repressor</keyword>
<evidence type="ECO:0000256" key="4">
    <source>
        <dbReference type="ARBA" id="ARBA00023163"/>
    </source>
</evidence>
<sequence>MPGAVKASRREPLTRERVFRAAIELADEEGLEGLTMRRLAERLSVEAMSIYHHVRGKDAVLSGALELVYADVTAEAAAEPAPPTEGWRPLLRQRILVARRILLRHPWAPRALETHGVMTRSLATWVDGNIAAMRSGGLSYDLIHHAMHTLGSRQWGFSQELILADSSDAKVDPEAAAAMAPWMPHVIEMLQDVVHDDPDSIIGWCDDQAEFEFALDVLLDGIEARR</sequence>
<dbReference type="PANTHER" id="PTHR30055">
    <property type="entry name" value="HTH-TYPE TRANSCRIPTIONAL REGULATOR RUTR"/>
    <property type="match status" value="1"/>
</dbReference>
<dbReference type="Gene3D" id="1.10.357.10">
    <property type="entry name" value="Tetracycline Repressor, domain 2"/>
    <property type="match status" value="1"/>
</dbReference>
<evidence type="ECO:0000256" key="1">
    <source>
        <dbReference type="ARBA" id="ARBA00022491"/>
    </source>
</evidence>
<dbReference type="RefSeq" id="WP_248150917.1">
    <property type="nucleotide sequence ID" value="NZ_BAAAOF010000003.1"/>
</dbReference>
<dbReference type="Gene3D" id="1.10.10.60">
    <property type="entry name" value="Homeodomain-like"/>
    <property type="match status" value="1"/>
</dbReference>
<evidence type="ECO:0000313" key="7">
    <source>
        <dbReference type="EMBL" id="GAA1927228.1"/>
    </source>
</evidence>
<feature type="DNA-binding region" description="H-T-H motif" evidence="5">
    <location>
        <begin position="35"/>
        <end position="54"/>
    </location>
</feature>
<protein>
    <submittedName>
        <fullName evidence="7">TetR/AcrR family transcriptional regulator C-terminal domain-containing protein</fullName>
    </submittedName>
</protein>
<dbReference type="InterPro" id="IPR003012">
    <property type="entry name" value="Tet_transcr_reg_TetR"/>
</dbReference>
<dbReference type="InterPro" id="IPR001647">
    <property type="entry name" value="HTH_TetR"/>
</dbReference>
<gene>
    <name evidence="7" type="ORF">GCM10009775_19220</name>
</gene>
<evidence type="ECO:0000256" key="3">
    <source>
        <dbReference type="ARBA" id="ARBA00023125"/>
    </source>
</evidence>
<proteinExistence type="predicted"/>
<dbReference type="SUPFAM" id="SSF48498">
    <property type="entry name" value="Tetracyclin repressor-like, C-terminal domain"/>
    <property type="match status" value="1"/>
</dbReference>
<evidence type="ECO:0000256" key="5">
    <source>
        <dbReference type="PROSITE-ProRule" id="PRU00335"/>
    </source>
</evidence>
<dbReference type="InterPro" id="IPR036271">
    <property type="entry name" value="Tet_transcr_reg_TetR-rel_C_sf"/>
</dbReference>
<keyword evidence="2" id="KW-0805">Transcription regulation</keyword>
<dbReference type="PROSITE" id="PS50977">
    <property type="entry name" value="HTH_TETR_2"/>
    <property type="match status" value="1"/>
</dbReference>